<reference evidence="1 2" key="1">
    <citation type="journal article" date="2024" name="Insects">
        <title>An Improved Chromosome-Level Genome Assembly of the Firefly Pyrocoelia pectoralis.</title>
        <authorList>
            <person name="Fu X."/>
            <person name="Meyer-Rochow V.B."/>
            <person name="Ballantyne L."/>
            <person name="Zhu X."/>
        </authorList>
    </citation>
    <scope>NUCLEOTIDE SEQUENCE [LARGE SCALE GENOMIC DNA]</scope>
    <source>
        <strain evidence="1">XCY_ONT2</strain>
    </source>
</reference>
<evidence type="ECO:0000313" key="2">
    <source>
        <dbReference type="Proteomes" id="UP001329430"/>
    </source>
</evidence>
<name>A0AAN7V2X2_9COLE</name>
<dbReference type="Proteomes" id="UP001329430">
    <property type="component" value="Unassembled WGS sequence"/>
</dbReference>
<dbReference type="EMBL" id="JAVRBK010000159">
    <property type="protein sequence ID" value="KAK5637756.1"/>
    <property type="molecule type" value="Genomic_DNA"/>
</dbReference>
<protein>
    <recommendedName>
        <fullName evidence="3">Retrotransposon gag domain-containing protein</fullName>
    </recommendedName>
</protein>
<dbReference type="AlphaFoldDB" id="A0AAN7V2X2"/>
<evidence type="ECO:0000313" key="1">
    <source>
        <dbReference type="EMBL" id="KAK5637756.1"/>
    </source>
</evidence>
<dbReference type="PANTHER" id="PTHR33198:SF19">
    <property type="entry name" value="CCHC-TYPE DOMAIN-CONTAINING PROTEIN"/>
    <property type="match status" value="1"/>
</dbReference>
<keyword evidence="2" id="KW-1185">Reference proteome</keyword>
<evidence type="ECO:0008006" key="3">
    <source>
        <dbReference type="Google" id="ProtNLM"/>
    </source>
</evidence>
<organism evidence="1 2">
    <name type="scientific">Pyrocoelia pectoralis</name>
    <dbReference type="NCBI Taxonomy" id="417401"/>
    <lineage>
        <taxon>Eukaryota</taxon>
        <taxon>Metazoa</taxon>
        <taxon>Ecdysozoa</taxon>
        <taxon>Arthropoda</taxon>
        <taxon>Hexapoda</taxon>
        <taxon>Insecta</taxon>
        <taxon>Pterygota</taxon>
        <taxon>Neoptera</taxon>
        <taxon>Endopterygota</taxon>
        <taxon>Coleoptera</taxon>
        <taxon>Polyphaga</taxon>
        <taxon>Elateriformia</taxon>
        <taxon>Elateroidea</taxon>
        <taxon>Lampyridae</taxon>
        <taxon>Lampyrinae</taxon>
        <taxon>Pyrocoelia</taxon>
    </lineage>
</organism>
<dbReference type="PANTHER" id="PTHR33198">
    <property type="entry name" value="ANK_REP_REGION DOMAIN-CONTAINING PROTEIN-RELATED"/>
    <property type="match status" value="1"/>
</dbReference>
<proteinExistence type="predicted"/>
<sequence>MSNQFTVEIFNPEVTSWERWVKRLETAFKVFNTQEEVKLHYLLHYMGTTTYNVLCDKLAPEDPEKKPYNEMVQLLEAYYSPKPLEIAEIYRFQSRRQLQGESVQEFCQELHRLSI</sequence>
<comment type="caution">
    <text evidence="1">The sequence shown here is derived from an EMBL/GenBank/DDBJ whole genome shotgun (WGS) entry which is preliminary data.</text>
</comment>
<gene>
    <name evidence="1" type="ORF">RI129_000062</name>
</gene>
<accession>A0AAN7V2X2</accession>